<evidence type="ECO:0000256" key="1">
    <source>
        <dbReference type="SAM" id="MobiDB-lite"/>
    </source>
</evidence>
<protein>
    <submittedName>
        <fullName evidence="2">Uncharacterized protein</fullName>
    </submittedName>
</protein>
<keyword evidence="3" id="KW-1185">Reference proteome</keyword>
<evidence type="ECO:0000313" key="2">
    <source>
        <dbReference type="EMBL" id="CAG7663229.1"/>
    </source>
</evidence>
<name>A0A8J2JD82_9HEXA</name>
<dbReference type="EMBL" id="CAJVCH010008362">
    <property type="protein sequence ID" value="CAG7663229.1"/>
    <property type="molecule type" value="Genomic_DNA"/>
</dbReference>
<reference evidence="2" key="1">
    <citation type="submission" date="2021-06" db="EMBL/GenBank/DDBJ databases">
        <authorList>
            <person name="Hodson N. C."/>
            <person name="Mongue J. A."/>
            <person name="Jaron S. K."/>
        </authorList>
    </citation>
    <scope>NUCLEOTIDE SEQUENCE</scope>
</reference>
<evidence type="ECO:0000313" key="3">
    <source>
        <dbReference type="Proteomes" id="UP000708208"/>
    </source>
</evidence>
<dbReference type="AlphaFoldDB" id="A0A8J2JD82"/>
<feature type="region of interest" description="Disordered" evidence="1">
    <location>
        <begin position="70"/>
        <end position="107"/>
    </location>
</feature>
<proteinExistence type="predicted"/>
<dbReference type="Proteomes" id="UP000708208">
    <property type="component" value="Unassembled WGS sequence"/>
</dbReference>
<feature type="non-terminal residue" evidence="2">
    <location>
        <position position="126"/>
    </location>
</feature>
<feature type="compositionally biased region" description="Basic and acidic residues" evidence="1">
    <location>
        <begin position="70"/>
        <end position="100"/>
    </location>
</feature>
<accession>A0A8J2JD82</accession>
<comment type="caution">
    <text evidence="2">The sequence shown here is derived from an EMBL/GenBank/DDBJ whole genome shotgun (WGS) entry which is preliminary data.</text>
</comment>
<feature type="non-terminal residue" evidence="2">
    <location>
        <position position="1"/>
    </location>
</feature>
<feature type="region of interest" description="Disordered" evidence="1">
    <location>
        <begin position="1"/>
        <end position="57"/>
    </location>
</feature>
<feature type="compositionally biased region" description="Low complexity" evidence="1">
    <location>
        <begin position="11"/>
        <end position="20"/>
    </location>
</feature>
<feature type="compositionally biased region" description="Polar residues" evidence="1">
    <location>
        <begin position="1"/>
        <end position="10"/>
    </location>
</feature>
<gene>
    <name evidence="2" type="ORF">AFUS01_LOCUS1503</name>
</gene>
<sequence length="126" mass="14013">PSTSGTQPVITSTTKGTKPSSSDKLDTSDSKGSNKKGVAYPNRVPQPTIVVSSEEEDIKPEVQLSNIAKVNEENDTIRKGLDQDLDDYWKDTSEKEDKGRPLKKRKIHSSFEVKTNYHLPQEVKGQ</sequence>
<organism evidence="2 3">
    <name type="scientific">Allacma fusca</name>
    <dbReference type="NCBI Taxonomy" id="39272"/>
    <lineage>
        <taxon>Eukaryota</taxon>
        <taxon>Metazoa</taxon>
        <taxon>Ecdysozoa</taxon>
        <taxon>Arthropoda</taxon>
        <taxon>Hexapoda</taxon>
        <taxon>Collembola</taxon>
        <taxon>Symphypleona</taxon>
        <taxon>Sminthuridae</taxon>
        <taxon>Allacma</taxon>
    </lineage>
</organism>